<comment type="function">
    <text evidence="7">Hydrolyzes fatty acids from S-acylated cysteine residues in proteins with a strong preference for palmitoylated G-alpha proteins over other acyl substrates. Mediates the deacylation of G-alpha proteins such as GPA1 in vivo, but has weak or no activity toward palmitoylated Ras proteins. Has weak lysophospholipase activity in vitro; however such activity may not exist in vivo.</text>
</comment>
<dbReference type="AlphaFoldDB" id="A0A6A6DM53"/>
<evidence type="ECO:0000256" key="3">
    <source>
        <dbReference type="ARBA" id="ARBA00014923"/>
    </source>
</evidence>
<protein>
    <recommendedName>
        <fullName evidence="3">Acyl-protein thioesterase 1</fullName>
        <ecNumber evidence="2">3.1.2.22</ecNumber>
    </recommendedName>
    <alternativeName>
        <fullName evidence="8">Palmitoyl-protein hydrolase</fullName>
    </alternativeName>
</protein>
<dbReference type="EMBL" id="ML994673">
    <property type="protein sequence ID" value="KAF2178696.1"/>
    <property type="molecule type" value="Genomic_DNA"/>
</dbReference>
<dbReference type="GO" id="GO:0005737">
    <property type="term" value="C:cytoplasm"/>
    <property type="evidence" value="ECO:0007669"/>
    <property type="project" value="TreeGrafter"/>
</dbReference>
<evidence type="ECO:0000256" key="1">
    <source>
        <dbReference type="ARBA" id="ARBA00006499"/>
    </source>
</evidence>
<evidence type="ECO:0000256" key="2">
    <source>
        <dbReference type="ARBA" id="ARBA00012423"/>
    </source>
</evidence>
<evidence type="ECO:0000313" key="12">
    <source>
        <dbReference type="Proteomes" id="UP000800200"/>
    </source>
</evidence>
<dbReference type="SUPFAM" id="SSF53474">
    <property type="entry name" value="alpha/beta-Hydrolases"/>
    <property type="match status" value="1"/>
</dbReference>
<keyword evidence="4" id="KW-0719">Serine esterase</keyword>
<keyword evidence="5" id="KW-0378">Hydrolase</keyword>
<evidence type="ECO:0000313" key="11">
    <source>
        <dbReference type="EMBL" id="KAF2178696.1"/>
    </source>
</evidence>
<comment type="similarity">
    <text evidence="1">Belongs to the AB hydrolase superfamily. AB hydrolase 2 family.</text>
</comment>
<dbReference type="InterPro" id="IPR050565">
    <property type="entry name" value="LYPA1-2/EST-like"/>
</dbReference>
<dbReference type="OrthoDB" id="2418081at2759"/>
<dbReference type="GO" id="GO:0052689">
    <property type="term" value="F:carboxylic ester hydrolase activity"/>
    <property type="evidence" value="ECO:0007669"/>
    <property type="project" value="UniProtKB-KW"/>
</dbReference>
<dbReference type="PANTHER" id="PTHR10655:SF17">
    <property type="entry name" value="LYSOPHOSPHOLIPASE-LIKE PROTEIN 1"/>
    <property type="match status" value="1"/>
</dbReference>
<evidence type="ECO:0000259" key="10">
    <source>
        <dbReference type="Pfam" id="PF02230"/>
    </source>
</evidence>
<sequence>MAGAAPLVVPALKRHTATVICAHGLGDSGAGWIFLAENWRRRSKFEEVAFVFPNAPNIPITLVSSAHVLTAGRESGASWDTGRGESCVICIILTYVQNMGMRMSGWYDIKSLSDLAAREEDEAGIIRSRDYFHSLIDAEVAKGIPANRIVIGGFSQGGAMSLISGVTYKNQLGGIFGLSCYLLLQNKIKDMIPANSPNKNTPIFMGHGDADQVVAHKYGKLSADALAELGYKVDFRTYKNLVHSADPDEIDHLESYLNQQIPPLGDEKKAETSL</sequence>
<name>A0A6A6DM53_9PEZI</name>
<dbReference type="PANTHER" id="PTHR10655">
    <property type="entry name" value="LYSOPHOSPHOLIPASE-RELATED"/>
    <property type="match status" value="1"/>
</dbReference>
<organism evidence="11 12">
    <name type="scientific">Zopfia rhizophila CBS 207.26</name>
    <dbReference type="NCBI Taxonomy" id="1314779"/>
    <lineage>
        <taxon>Eukaryota</taxon>
        <taxon>Fungi</taxon>
        <taxon>Dikarya</taxon>
        <taxon>Ascomycota</taxon>
        <taxon>Pezizomycotina</taxon>
        <taxon>Dothideomycetes</taxon>
        <taxon>Dothideomycetes incertae sedis</taxon>
        <taxon>Zopfiaceae</taxon>
        <taxon>Zopfia</taxon>
    </lineage>
</organism>
<reference evidence="11" key="1">
    <citation type="journal article" date="2020" name="Stud. Mycol.">
        <title>101 Dothideomycetes genomes: a test case for predicting lifestyles and emergence of pathogens.</title>
        <authorList>
            <person name="Haridas S."/>
            <person name="Albert R."/>
            <person name="Binder M."/>
            <person name="Bloem J."/>
            <person name="Labutti K."/>
            <person name="Salamov A."/>
            <person name="Andreopoulos B."/>
            <person name="Baker S."/>
            <person name="Barry K."/>
            <person name="Bills G."/>
            <person name="Bluhm B."/>
            <person name="Cannon C."/>
            <person name="Castanera R."/>
            <person name="Culley D."/>
            <person name="Daum C."/>
            <person name="Ezra D."/>
            <person name="Gonzalez J."/>
            <person name="Henrissat B."/>
            <person name="Kuo A."/>
            <person name="Liang C."/>
            <person name="Lipzen A."/>
            <person name="Lutzoni F."/>
            <person name="Magnuson J."/>
            <person name="Mondo S."/>
            <person name="Nolan M."/>
            <person name="Ohm R."/>
            <person name="Pangilinan J."/>
            <person name="Park H.-J."/>
            <person name="Ramirez L."/>
            <person name="Alfaro M."/>
            <person name="Sun H."/>
            <person name="Tritt A."/>
            <person name="Yoshinaga Y."/>
            <person name="Zwiers L.-H."/>
            <person name="Turgeon B."/>
            <person name="Goodwin S."/>
            <person name="Spatafora J."/>
            <person name="Crous P."/>
            <person name="Grigoriev I."/>
        </authorList>
    </citation>
    <scope>NUCLEOTIDE SEQUENCE</scope>
    <source>
        <strain evidence="11">CBS 207.26</strain>
    </source>
</reference>
<dbReference type="GO" id="GO:0006631">
    <property type="term" value="P:fatty acid metabolic process"/>
    <property type="evidence" value="ECO:0007669"/>
    <property type="project" value="UniProtKB-KW"/>
</dbReference>
<dbReference type="InterPro" id="IPR029058">
    <property type="entry name" value="AB_hydrolase_fold"/>
</dbReference>
<keyword evidence="6" id="KW-0443">Lipid metabolism</keyword>
<feature type="domain" description="Phospholipase/carboxylesterase/thioesterase" evidence="10">
    <location>
        <begin position="7"/>
        <end position="62"/>
    </location>
</feature>
<proteinExistence type="inferred from homology"/>
<dbReference type="Gene3D" id="3.40.50.1820">
    <property type="entry name" value="alpha/beta hydrolase"/>
    <property type="match status" value="1"/>
</dbReference>
<evidence type="ECO:0000256" key="6">
    <source>
        <dbReference type="ARBA" id="ARBA00022832"/>
    </source>
</evidence>
<evidence type="ECO:0000256" key="8">
    <source>
        <dbReference type="ARBA" id="ARBA00031195"/>
    </source>
</evidence>
<dbReference type="Pfam" id="PF02230">
    <property type="entry name" value="Abhydrolase_2"/>
    <property type="match status" value="2"/>
</dbReference>
<dbReference type="Proteomes" id="UP000800200">
    <property type="component" value="Unassembled WGS sequence"/>
</dbReference>
<dbReference type="GO" id="GO:0008474">
    <property type="term" value="F:palmitoyl-(protein) hydrolase activity"/>
    <property type="evidence" value="ECO:0007669"/>
    <property type="project" value="UniProtKB-EC"/>
</dbReference>
<evidence type="ECO:0000256" key="5">
    <source>
        <dbReference type="ARBA" id="ARBA00022801"/>
    </source>
</evidence>
<feature type="domain" description="Phospholipase/carboxylesterase/thioesterase" evidence="10">
    <location>
        <begin position="96"/>
        <end position="259"/>
    </location>
</feature>
<gene>
    <name evidence="11" type="ORF">K469DRAFT_326624</name>
</gene>
<dbReference type="InterPro" id="IPR003140">
    <property type="entry name" value="PLipase/COase/thioEstase"/>
</dbReference>
<dbReference type="EC" id="3.1.2.22" evidence="2"/>
<evidence type="ECO:0000256" key="9">
    <source>
        <dbReference type="ARBA" id="ARBA00047337"/>
    </source>
</evidence>
<keyword evidence="6" id="KW-0276">Fatty acid metabolism</keyword>
<evidence type="ECO:0000256" key="4">
    <source>
        <dbReference type="ARBA" id="ARBA00022487"/>
    </source>
</evidence>
<comment type="catalytic activity">
    <reaction evidence="9">
        <text>S-hexadecanoyl-L-cysteinyl-[protein] + H2O = L-cysteinyl-[protein] + hexadecanoate + H(+)</text>
        <dbReference type="Rhea" id="RHEA:19233"/>
        <dbReference type="Rhea" id="RHEA-COMP:10131"/>
        <dbReference type="Rhea" id="RHEA-COMP:11032"/>
        <dbReference type="ChEBI" id="CHEBI:7896"/>
        <dbReference type="ChEBI" id="CHEBI:15377"/>
        <dbReference type="ChEBI" id="CHEBI:15378"/>
        <dbReference type="ChEBI" id="CHEBI:29950"/>
        <dbReference type="ChEBI" id="CHEBI:74151"/>
        <dbReference type="EC" id="3.1.2.22"/>
    </reaction>
</comment>
<keyword evidence="12" id="KW-1185">Reference proteome</keyword>
<accession>A0A6A6DM53</accession>
<evidence type="ECO:0000256" key="7">
    <source>
        <dbReference type="ARBA" id="ARBA00029392"/>
    </source>
</evidence>